<dbReference type="PROSITE" id="PS51857">
    <property type="entry name" value="CSD_2"/>
    <property type="match status" value="1"/>
</dbReference>
<dbReference type="PANTHER" id="PTHR46565:SF20">
    <property type="entry name" value="COLD SHOCK DOMAIN-CONTAINING PROTEIN 4"/>
    <property type="match status" value="1"/>
</dbReference>
<comment type="subcellular location">
    <subcellularLocation>
        <location evidence="1">Cytoplasm</location>
    </subcellularLocation>
</comment>
<dbReference type="PRINTS" id="PR00050">
    <property type="entry name" value="COLDSHOCK"/>
</dbReference>
<dbReference type="PIRSF" id="PIRSF002599">
    <property type="entry name" value="Cold_shock_A"/>
    <property type="match status" value="1"/>
</dbReference>
<dbReference type="OrthoDB" id="422005at2759"/>
<dbReference type="PROSITE" id="PS00352">
    <property type="entry name" value="CSD_1"/>
    <property type="match status" value="1"/>
</dbReference>
<dbReference type="AlphaFoldDB" id="A0A0M0K7L6"/>
<evidence type="ECO:0000256" key="2">
    <source>
        <dbReference type="ARBA" id="ARBA00022490"/>
    </source>
</evidence>
<gene>
    <name evidence="9" type="ORF">Ctob_015572</name>
</gene>
<dbReference type="PANTHER" id="PTHR46565">
    <property type="entry name" value="COLD SHOCK DOMAIN PROTEIN 2"/>
    <property type="match status" value="1"/>
</dbReference>
<dbReference type="CDD" id="cd04458">
    <property type="entry name" value="CSP_CDS"/>
    <property type="match status" value="1"/>
</dbReference>
<reference evidence="10" key="1">
    <citation type="journal article" date="2015" name="PLoS Genet.">
        <title>Genome Sequence and Transcriptome Analyses of Chrysochromulina tobin: Metabolic Tools for Enhanced Algal Fitness in the Prominent Order Prymnesiales (Haptophyceae).</title>
        <authorList>
            <person name="Hovde B.T."/>
            <person name="Deodato C.R."/>
            <person name="Hunsperger H.M."/>
            <person name="Ryken S.A."/>
            <person name="Yost W."/>
            <person name="Jha R.K."/>
            <person name="Patterson J."/>
            <person name="Monnat R.J. Jr."/>
            <person name="Barlow S.B."/>
            <person name="Starkenburg S.R."/>
            <person name="Cattolico R.A."/>
        </authorList>
    </citation>
    <scope>NUCLEOTIDE SEQUENCE</scope>
    <source>
        <strain evidence="10">CCMP291</strain>
    </source>
</reference>
<protein>
    <submittedName>
        <fullName evidence="9">Cold-shock DNA-binding domain-containing protein</fullName>
    </submittedName>
</protein>
<evidence type="ECO:0000256" key="5">
    <source>
        <dbReference type="ARBA" id="ARBA00023159"/>
    </source>
</evidence>
<dbReference type="InterPro" id="IPR019844">
    <property type="entry name" value="CSD_CS"/>
</dbReference>
<keyword evidence="10" id="KW-1185">Reference proteome</keyword>
<keyword evidence="4 9" id="KW-0238">DNA-binding</keyword>
<keyword evidence="6" id="KW-0804">Transcription</keyword>
<proteinExistence type="predicted"/>
<dbReference type="Proteomes" id="UP000037460">
    <property type="component" value="Unassembled WGS sequence"/>
</dbReference>
<evidence type="ECO:0000259" key="8">
    <source>
        <dbReference type="PROSITE" id="PS51857"/>
    </source>
</evidence>
<sequence>MATHAGTVKWFNAEKGFGFITPDGGKADIFVHHTGILTDGFRSLAEEERVEFDTTEHNGKIKAINVTGPDGAQVKGAPKPRRDDNY</sequence>
<dbReference type="SUPFAM" id="SSF50249">
    <property type="entry name" value="Nucleic acid-binding proteins"/>
    <property type="match status" value="1"/>
</dbReference>
<dbReference type="SMR" id="A0A0M0K7L6"/>
<keyword evidence="5" id="KW-0010">Activator</keyword>
<dbReference type="GO" id="GO:0003677">
    <property type="term" value="F:DNA binding"/>
    <property type="evidence" value="ECO:0007669"/>
    <property type="project" value="UniProtKB-KW"/>
</dbReference>
<evidence type="ECO:0000256" key="3">
    <source>
        <dbReference type="ARBA" id="ARBA00023015"/>
    </source>
</evidence>
<dbReference type="InterPro" id="IPR002059">
    <property type="entry name" value="CSP_DNA-bd"/>
</dbReference>
<evidence type="ECO:0000256" key="1">
    <source>
        <dbReference type="ARBA" id="ARBA00004496"/>
    </source>
</evidence>
<keyword evidence="2" id="KW-0963">Cytoplasm</keyword>
<evidence type="ECO:0000256" key="6">
    <source>
        <dbReference type="ARBA" id="ARBA00023163"/>
    </source>
</evidence>
<evidence type="ECO:0000256" key="7">
    <source>
        <dbReference type="SAM" id="MobiDB-lite"/>
    </source>
</evidence>
<name>A0A0M0K7L6_9EUKA</name>
<evidence type="ECO:0000256" key="4">
    <source>
        <dbReference type="ARBA" id="ARBA00023125"/>
    </source>
</evidence>
<dbReference type="EMBL" id="JWZX01001066">
    <property type="protein sequence ID" value="KOO34861.1"/>
    <property type="molecule type" value="Genomic_DNA"/>
</dbReference>
<feature type="region of interest" description="Disordered" evidence="7">
    <location>
        <begin position="63"/>
        <end position="86"/>
    </location>
</feature>
<organism evidence="9 10">
    <name type="scientific">Chrysochromulina tobinii</name>
    <dbReference type="NCBI Taxonomy" id="1460289"/>
    <lineage>
        <taxon>Eukaryota</taxon>
        <taxon>Haptista</taxon>
        <taxon>Haptophyta</taxon>
        <taxon>Prymnesiophyceae</taxon>
        <taxon>Prymnesiales</taxon>
        <taxon>Chrysochromulinaceae</taxon>
        <taxon>Chrysochromulina</taxon>
    </lineage>
</organism>
<dbReference type="InterPro" id="IPR012156">
    <property type="entry name" value="Cold_shock_CspA"/>
</dbReference>
<comment type="caution">
    <text evidence="9">The sequence shown here is derived from an EMBL/GenBank/DDBJ whole genome shotgun (WGS) entry which is preliminary data.</text>
</comment>
<dbReference type="SMART" id="SM00357">
    <property type="entry name" value="CSP"/>
    <property type="match status" value="1"/>
</dbReference>
<evidence type="ECO:0000313" key="9">
    <source>
        <dbReference type="EMBL" id="KOO34861.1"/>
    </source>
</evidence>
<dbReference type="Pfam" id="PF00313">
    <property type="entry name" value="CSD"/>
    <property type="match status" value="1"/>
</dbReference>
<dbReference type="GO" id="GO:0005737">
    <property type="term" value="C:cytoplasm"/>
    <property type="evidence" value="ECO:0007669"/>
    <property type="project" value="UniProtKB-SubCell"/>
</dbReference>
<dbReference type="Gene3D" id="2.40.50.140">
    <property type="entry name" value="Nucleic acid-binding proteins"/>
    <property type="match status" value="1"/>
</dbReference>
<dbReference type="InterPro" id="IPR012340">
    <property type="entry name" value="NA-bd_OB-fold"/>
</dbReference>
<accession>A0A0M0K7L6</accession>
<feature type="domain" description="CSD" evidence="8">
    <location>
        <begin position="3"/>
        <end position="68"/>
    </location>
</feature>
<dbReference type="InterPro" id="IPR011129">
    <property type="entry name" value="CSD"/>
</dbReference>
<evidence type="ECO:0000313" key="10">
    <source>
        <dbReference type="Proteomes" id="UP000037460"/>
    </source>
</evidence>
<keyword evidence="3" id="KW-0805">Transcription regulation</keyword>